<dbReference type="Proteomes" id="UP000676996">
    <property type="component" value="Unassembled WGS sequence"/>
</dbReference>
<protein>
    <submittedName>
        <fullName evidence="2">Uncharacterized protein</fullName>
    </submittedName>
</protein>
<dbReference type="EMBL" id="JAGRQC010000001">
    <property type="protein sequence ID" value="MBR0551745.1"/>
    <property type="molecule type" value="Genomic_DNA"/>
</dbReference>
<evidence type="ECO:0000313" key="3">
    <source>
        <dbReference type="Proteomes" id="UP000676996"/>
    </source>
</evidence>
<name>A0A8T4IFB8_9SPHN</name>
<comment type="caution">
    <text evidence="2">The sequence shown here is derived from an EMBL/GenBank/DDBJ whole genome shotgun (WGS) entry which is preliminary data.</text>
</comment>
<gene>
    <name evidence="2" type="ORF">J7S20_04415</name>
</gene>
<sequence length="117" mass="12266">MEMKNPHASGAGVSVVHLAANTESLSASLSPAQLGGLGLYPVQLPDIRALDCAIEALIELRNALDGDPDLEETDAEDAHDLSPMARRYADRGAGCPISDPDCAVDDRPCDPLQEDGV</sequence>
<keyword evidence="3" id="KW-1185">Reference proteome</keyword>
<dbReference type="RefSeq" id="WP_284053010.1">
    <property type="nucleotide sequence ID" value="NZ_JAGRQC010000001.1"/>
</dbReference>
<reference evidence="2" key="1">
    <citation type="submission" date="2021-04" db="EMBL/GenBank/DDBJ databases">
        <title>Ouciella asimina sp. nov., isolated from the surface seawater in the hydrothermal field of Okinawa Trough.</title>
        <authorList>
            <person name="Shuang W."/>
        </authorList>
    </citation>
    <scope>NUCLEOTIDE SEQUENCE</scope>
    <source>
        <strain evidence="2">LXI357</strain>
    </source>
</reference>
<proteinExistence type="predicted"/>
<evidence type="ECO:0000313" key="2">
    <source>
        <dbReference type="EMBL" id="MBR0551745.1"/>
    </source>
</evidence>
<dbReference type="AlphaFoldDB" id="A0A8T4IFB8"/>
<organism evidence="2 3">
    <name type="scientific">Stakelama marina</name>
    <dbReference type="NCBI Taxonomy" id="2826939"/>
    <lineage>
        <taxon>Bacteria</taxon>
        <taxon>Pseudomonadati</taxon>
        <taxon>Pseudomonadota</taxon>
        <taxon>Alphaproteobacteria</taxon>
        <taxon>Sphingomonadales</taxon>
        <taxon>Sphingomonadaceae</taxon>
        <taxon>Stakelama</taxon>
    </lineage>
</organism>
<evidence type="ECO:0000256" key="1">
    <source>
        <dbReference type="SAM" id="MobiDB-lite"/>
    </source>
</evidence>
<feature type="region of interest" description="Disordered" evidence="1">
    <location>
        <begin position="90"/>
        <end position="117"/>
    </location>
</feature>
<accession>A0A8T4IFB8</accession>